<proteinExistence type="predicted"/>
<dbReference type="AlphaFoldDB" id="A0A6J6YCZ6"/>
<accession>A0A6J6YCZ6</accession>
<dbReference type="EMBL" id="CAFAAJ010000072">
    <property type="protein sequence ID" value="CAB4806053.1"/>
    <property type="molecule type" value="Genomic_DNA"/>
</dbReference>
<reference evidence="1" key="1">
    <citation type="submission" date="2020-05" db="EMBL/GenBank/DDBJ databases">
        <authorList>
            <person name="Chiriac C."/>
            <person name="Salcher M."/>
            <person name="Ghai R."/>
            <person name="Kavagutti S V."/>
        </authorList>
    </citation>
    <scope>NUCLEOTIDE SEQUENCE</scope>
</reference>
<name>A0A6J6YCZ6_9ZZZZ</name>
<gene>
    <name evidence="1" type="ORF">UFOPK3001_01257</name>
</gene>
<organism evidence="1">
    <name type="scientific">freshwater metagenome</name>
    <dbReference type="NCBI Taxonomy" id="449393"/>
    <lineage>
        <taxon>unclassified sequences</taxon>
        <taxon>metagenomes</taxon>
        <taxon>ecological metagenomes</taxon>
    </lineage>
</organism>
<evidence type="ECO:0000313" key="1">
    <source>
        <dbReference type="EMBL" id="CAB4806053.1"/>
    </source>
</evidence>
<protein>
    <submittedName>
        <fullName evidence="1">Unannotated protein</fullName>
    </submittedName>
</protein>
<sequence length="153" mass="16184">MVRFGARADRERRRCLFAEADARCVDHAGSRLGGGAGGHATPSAHKVLADVDGGQRHRVHGEHGVKGGNAVGLGWRHVEAPADLGETALTHGADAVHEHVQCGEQEVSHGRRPVGAALLTRPALHESCRAEYGLECIDLFGRGVDVGEAEIHD</sequence>